<feature type="compositionally biased region" description="Basic and acidic residues" evidence="1">
    <location>
        <begin position="58"/>
        <end position="85"/>
    </location>
</feature>
<feature type="region of interest" description="Disordered" evidence="1">
    <location>
        <begin position="1"/>
        <end position="134"/>
    </location>
</feature>
<dbReference type="KEGG" id="pda:103698423"/>
<feature type="compositionally biased region" description="Polar residues" evidence="1">
    <location>
        <begin position="47"/>
        <end position="57"/>
    </location>
</feature>
<protein>
    <submittedName>
        <fullName evidence="3">Uncharacterized protein LOC103698423</fullName>
    </submittedName>
</protein>
<dbReference type="OrthoDB" id="673745at2759"/>
<name>A0A8B7BJR8_PHODC</name>
<dbReference type="PANTHER" id="PTHR37218">
    <property type="entry name" value="COILED-COIL PROTEIN"/>
    <property type="match status" value="1"/>
</dbReference>
<dbReference type="PANTHER" id="PTHR37218:SF2">
    <property type="entry name" value="COILED-COIL PROTEIN"/>
    <property type="match status" value="1"/>
</dbReference>
<dbReference type="Proteomes" id="UP000228380">
    <property type="component" value="Unplaced"/>
</dbReference>
<organism evidence="2 3">
    <name type="scientific">Phoenix dactylifera</name>
    <name type="common">Date palm</name>
    <dbReference type="NCBI Taxonomy" id="42345"/>
    <lineage>
        <taxon>Eukaryota</taxon>
        <taxon>Viridiplantae</taxon>
        <taxon>Streptophyta</taxon>
        <taxon>Embryophyta</taxon>
        <taxon>Tracheophyta</taxon>
        <taxon>Spermatophyta</taxon>
        <taxon>Magnoliopsida</taxon>
        <taxon>Liliopsida</taxon>
        <taxon>Arecaceae</taxon>
        <taxon>Coryphoideae</taxon>
        <taxon>Phoeniceae</taxon>
        <taxon>Phoenix</taxon>
    </lineage>
</organism>
<evidence type="ECO:0000256" key="1">
    <source>
        <dbReference type="SAM" id="MobiDB-lite"/>
    </source>
</evidence>
<evidence type="ECO:0000313" key="3">
    <source>
        <dbReference type="RefSeq" id="XP_008778656.2"/>
    </source>
</evidence>
<evidence type="ECO:0000313" key="2">
    <source>
        <dbReference type="Proteomes" id="UP000228380"/>
    </source>
</evidence>
<feature type="compositionally biased region" description="Basic residues" evidence="1">
    <location>
        <begin position="1"/>
        <end position="10"/>
    </location>
</feature>
<reference evidence="3" key="1">
    <citation type="submission" date="2025-08" db="UniProtKB">
        <authorList>
            <consortium name="RefSeq"/>
        </authorList>
    </citation>
    <scope>IDENTIFICATION</scope>
    <source>
        <tissue evidence="3">Young leaves</tissue>
    </source>
</reference>
<accession>A0A8B7BJR8</accession>
<feature type="compositionally biased region" description="Basic and acidic residues" evidence="1">
    <location>
        <begin position="93"/>
        <end position="112"/>
    </location>
</feature>
<proteinExistence type="predicted"/>
<feature type="region of interest" description="Disordered" evidence="1">
    <location>
        <begin position="157"/>
        <end position="176"/>
    </location>
</feature>
<keyword evidence="2" id="KW-1185">Reference proteome</keyword>
<dbReference type="GeneID" id="103698423"/>
<feature type="compositionally biased region" description="Polar residues" evidence="1">
    <location>
        <begin position="113"/>
        <end position="122"/>
    </location>
</feature>
<dbReference type="AlphaFoldDB" id="A0A8B7BJR8"/>
<sequence length="238" mass="27020">MGGKGRRRREKNYQAAHGGVTRLPPPPKLKELEALPSKLRKIMEFKNPSSTKPGSLRSSEDSRNERRKGGAAGEKEKKANPKDVHSSAGVNVRRGENFEKTASDEHKNDKDATTNSSINNDSQQKRKRKAVNDFRFQELDQAASHVRKKKRKEYLEAKKKKHKKAKTDDVPNFPGREDIKFGEIVEAPPRLSLPKALKKPLDASRERMRLQAIEAYRNRRGWTSRPGIQLPTLPETPS</sequence>
<dbReference type="RefSeq" id="XP_008778656.2">
    <property type="nucleotide sequence ID" value="XM_008780434.4"/>
</dbReference>
<gene>
    <name evidence="3" type="primary">LOC103698423</name>
</gene>